<evidence type="ECO:0000313" key="1">
    <source>
        <dbReference type="EMBL" id="RMX41348.1"/>
    </source>
</evidence>
<dbReference type="AlphaFoldDB" id="A0A3M6TJ96"/>
<proteinExistence type="predicted"/>
<name>A0A3M6TJ96_POCDA</name>
<protein>
    <submittedName>
        <fullName evidence="1">Uncharacterized protein</fullName>
    </submittedName>
</protein>
<reference evidence="1 2" key="1">
    <citation type="journal article" date="2018" name="Sci. Rep.">
        <title>Comparative analysis of the Pocillopora damicornis genome highlights role of immune system in coral evolution.</title>
        <authorList>
            <person name="Cunning R."/>
            <person name="Bay R.A."/>
            <person name="Gillette P."/>
            <person name="Baker A.C."/>
            <person name="Traylor-Knowles N."/>
        </authorList>
    </citation>
    <scope>NUCLEOTIDE SEQUENCE [LARGE SCALE GENOMIC DNA]</scope>
    <source>
        <strain evidence="1">RSMAS</strain>
        <tissue evidence="1">Whole animal</tissue>
    </source>
</reference>
<organism evidence="1 2">
    <name type="scientific">Pocillopora damicornis</name>
    <name type="common">Cauliflower coral</name>
    <name type="synonym">Millepora damicornis</name>
    <dbReference type="NCBI Taxonomy" id="46731"/>
    <lineage>
        <taxon>Eukaryota</taxon>
        <taxon>Metazoa</taxon>
        <taxon>Cnidaria</taxon>
        <taxon>Anthozoa</taxon>
        <taxon>Hexacorallia</taxon>
        <taxon>Scleractinia</taxon>
        <taxon>Astrocoeniina</taxon>
        <taxon>Pocilloporidae</taxon>
        <taxon>Pocillopora</taxon>
    </lineage>
</organism>
<comment type="caution">
    <text evidence="1">The sequence shown here is derived from an EMBL/GenBank/DDBJ whole genome shotgun (WGS) entry which is preliminary data.</text>
</comment>
<gene>
    <name evidence="1" type="ORF">pdam_00012793</name>
</gene>
<evidence type="ECO:0000313" key="2">
    <source>
        <dbReference type="Proteomes" id="UP000275408"/>
    </source>
</evidence>
<dbReference type="Proteomes" id="UP000275408">
    <property type="component" value="Unassembled WGS sequence"/>
</dbReference>
<dbReference type="EMBL" id="RCHS01003501">
    <property type="protein sequence ID" value="RMX41348.1"/>
    <property type="molecule type" value="Genomic_DNA"/>
</dbReference>
<sequence length="116" mass="13232">MTPLVTIAATFVGGLLFKSNHFAVLPLPAVKVLFLLKGRSLYDELFPVDGSRRFRFKYRAVRNRRVPAPSDNANKAVICNNRDERNMFQITSQLTCHLAHTVKVKELFPQENKFPS</sequence>
<accession>A0A3M6TJ96</accession>
<keyword evidence="2" id="KW-1185">Reference proteome</keyword>